<dbReference type="InterPro" id="IPR007543">
    <property type="entry name" value="LptD_C"/>
</dbReference>
<dbReference type="PANTHER" id="PTHR30189:SF1">
    <property type="entry name" value="LPS-ASSEMBLY PROTEIN LPTD"/>
    <property type="match status" value="1"/>
</dbReference>
<dbReference type="PANTHER" id="PTHR30189">
    <property type="entry name" value="LPS-ASSEMBLY PROTEIN"/>
    <property type="match status" value="1"/>
</dbReference>
<organism evidence="2">
    <name type="scientific">Serratia fonticola</name>
    <dbReference type="NCBI Taxonomy" id="47917"/>
    <lineage>
        <taxon>Bacteria</taxon>
        <taxon>Pseudomonadati</taxon>
        <taxon>Pseudomonadota</taxon>
        <taxon>Gammaproteobacteria</taxon>
        <taxon>Enterobacterales</taxon>
        <taxon>Yersiniaceae</taxon>
        <taxon>Serratia</taxon>
    </lineage>
</organism>
<protein>
    <submittedName>
        <fullName evidence="2">Organic solvent tolerance protein</fullName>
    </submittedName>
</protein>
<evidence type="ECO:0000259" key="1">
    <source>
        <dbReference type="Pfam" id="PF04453"/>
    </source>
</evidence>
<reference evidence="2" key="1">
    <citation type="submission" date="2019-05" db="EMBL/GenBank/DDBJ databases">
        <authorList>
            <consortium name="Pathogen Informatics"/>
        </authorList>
    </citation>
    <scope>NUCLEOTIDE SEQUENCE [LARGE SCALE GENOMIC DNA]</scope>
    <source>
        <strain evidence="2">NCTC12965</strain>
    </source>
</reference>
<accession>A0A4U9UB36</accession>
<dbReference type="InterPro" id="IPR050218">
    <property type="entry name" value="LptD"/>
</dbReference>
<dbReference type="EMBL" id="CABEEZ010000044">
    <property type="protein sequence ID" value="VTR26474.1"/>
    <property type="molecule type" value="Genomic_DNA"/>
</dbReference>
<dbReference type="GO" id="GO:0061024">
    <property type="term" value="P:membrane organization"/>
    <property type="evidence" value="ECO:0007669"/>
    <property type="project" value="InterPro"/>
</dbReference>
<dbReference type="GO" id="GO:1990351">
    <property type="term" value="C:transporter complex"/>
    <property type="evidence" value="ECO:0007669"/>
    <property type="project" value="TreeGrafter"/>
</dbReference>
<evidence type="ECO:0000313" key="2">
    <source>
        <dbReference type="EMBL" id="VTR26474.1"/>
    </source>
</evidence>
<name>A0A4U9UB36_SERFO</name>
<dbReference type="Pfam" id="PF04453">
    <property type="entry name" value="LptD"/>
    <property type="match status" value="1"/>
</dbReference>
<gene>
    <name evidence="2" type="primary">lptD_3</name>
    <name evidence="2" type="ORF">NCTC12965_02375</name>
</gene>
<dbReference type="GO" id="GO:0009279">
    <property type="term" value="C:cell outer membrane"/>
    <property type="evidence" value="ECO:0007669"/>
    <property type="project" value="TreeGrafter"/>
</dbReference>
<feature type="domain" description="LptD C-terminal" evidence="1">
    <location>
        <begin position="7"/>
        <end position="193"/>
    </location>
</feature>
<proteinExistence type="predicted"/>
<dbReference type="AlphaFoldDB" id="A0A4U9UB36"/>
<sequence>MISHTYGQVANFTSVNPNNPEATRWHIEPAINLPLVNSWGSLNTEAKLMATHFQQTIPNGFAADYASRNPGSPVPDLEDSVNRVLPQFKTDGKVVFDRPMDWSEGYTQTIEPRMQYLYVPYRDQSDIYTYDSTLLQTDYSGLFRDRSYSGLDRIASQNRVAAGVTSRIYDDALVERFNVSVGQIYYLSRSRTGIKVATLIIAMIPAASSGLVTPIGRLTIAGACAVVCNMTPVLTASR</sequence>